<dbReference type="Proteomes" id="UP000177932">
    <property type="component" value="Unassembled WGS sequence"/>
</dbReference>
<dbReference type="PROSITE" id="PS50853">
    <property type="entry name" value="FN3"/>
    <property type="match status" value="2"/>
</dbReference>
<gene>
    <name evidence="2" type="ORF">A2827_02185</name>
</gene>
<organism evidence="2 3">
    <name type="scientific">Candidatus Spechtbacteria bacterium RIFCSPHIGHO2_01_FULL_43_30</name>
    <dbReference type="NCBI Taxonomy" id="1802158"/>
    <lineage>
        <taxon>Bacteria</taxon>
        <taxon>Candidatus Spechtiibacteriota</taxon>
    </lineage>
</organism>
<dbReference type="Pfam" id="PF00041">
    <property type="entry name" value="fn3"/>
    <property type="match status" value="1"/>
</dbReference>
<dbReference type="AlphaFoldDB" id="A0A1G2H7A8"/>
<feature type="domain" description="Fibronectin type-III" evidence="1">
    <location>
        <begin position="283"/>
        <end position="371"/>
    </location>
</feature>
<protein>
    <recommendedName>
        <fullName evidence="1">Fibronectin type-III domain-containing protein</fullName>
    </recommendedName>
</protein>
<dbReference type="CDD" id="cd00063">
    <property type="entry name" value="FN3"/>
    <property type="match status" value="2"/>
</dbReference>
<evidence type="ECO:0000313" key="2">
    <source>
        <dbReference type="EMBL" id="OGZ58365.1"/>
    </source>
</evidence>
<feature type="domain" description="Fibronectin type-III" evidence="1">
    <location>
        <begin position="190"/>
        <end position="282"/>
    </location>
</feature>
<dbReference type="SUPFAM" id="SSF49265">
    <property type="entry name" value="Fibronectin type III"/>
    <property type="match status" value="1"/>
</dbReference>
<sequence length="371" mass="39096">MKKLRKKLFTLVSVAIAGITLGLMNGLVFADSTSDLLPLSDGTYEQWTRVSSGSIHYTAVDESECNGTTDYIKETTVGGRESFNVGITSVPNGAVITDISIAPCASRNGSTGGGSSVMDAFYIWNGADSEDAGNYNLTGTTPVELSATSFSDLALLKGSSSALQIGAVFSSGNRGARISRLAAVLTYVTKPADVTNIDASNVSGTRNDITWSDNSSNENGFKVSRKLDGGVFSQIATTSADVVSYSDTAVTEDQTYYYYIRAYNIAGESGFQNIDYAITATVVPNDPSNLTANASSTSAALSWEQDSANEEGFSVERSTDGVNFSEIASKGINATTHTDPNLSSGTYYYRVRAFNAIGNSGYSNTASLTMP</sequence>
<dbReference type="EMBL" id="MHOD01000009">
    <property type="protein sequence ID" value="OGZ58365.1"/>
    <property type="molecule type" value="Genomic_DNA"/>
</dbReference>
<evidence type="ECO:0000313" key="3">
    <source>
        <dbReference type="Proteomes" id="UP000177932"/>
    </source>
</evidence>
<dbReference type="SMART" id="SM00060">
    <property type="entry name" value="FN3"/>
    <property type="match status" value="2"/>
</dbReference>
<proteinExistence type="predicted"/>
<dbReference type="STRING" id="1802158.A2827_02185"/>
<dbReference type="InterPro" id="IPR013783">
    <property type="entry name" value="Ig-like_fold"/>
</dbReference>
<name>A0A1G2H7A8_9BACT</name>
<accession>A0A1G2H7A8</accession>
<dbReference type="InterPro" id="IPR036116">
    <property type="entry name" value="FN3_sf"/>
</dbReference>
<evidence type="ECO:0000259" key="1">
    <source>
        <dbReference type="PROSITE" id="PS50853"/>
    </source>
</evidence>
<dbReference type="InterPro" id="IPR003961">
    <property type="entry name" value="FN3_dom"/>
</dbReference>
<comment type="caution">
    <text evidence="2">The sequence shown here is derived from an EMBL/GenBank/DDBJ whole genome shotgun (WGS) entry which is preliminary data.</text>
</comment>
<reference evidence="2 3" key="1">
    <citation type="journal article" date="2016" name="Nat. Commun.">
        <title>Thousands of microbial genomes shed light on interconnected biogeochemical processes in an aquifer system.</title>
        <authorList>
            <person name="Anantharaman K."/>
            <person name="Brown C.T."/>
            <person name="Hug L.A."/>
            <person name="Sharon I."/>
            <person name="Castelle C.J."/>
            <person name="Probst A.J."/>
            <person name="Thomas B.C."/>
            <person name="Singh A."/>
            <person name="Wilkins M.J."/>
            <person name="Karaoz U."/>
            <person name="Brodie E.L."/>
            <person name="Williams K.H."/>
            <person name="Hubbard S.S."/>
            <person name="Banfield J.F."/>
        </authorList>
    </citation>
    <scope>NUCLEOTIDE SEQUENCE [LARGE SCALE GENOMIC DNA]</scope>
</reference>
<dbReference type="Gene3D" id="2.60.40.10">
    <property type="entry name" value="Immunoglobulins"/>
    <property type="match status" value="2"/>
</dbReference>